<dbReference type="Gene3D" id="3.30.70.1070">
    <property type="entry name" value="Sporulation related repeat"/>
    <property type="match status" value="1"/>
</dbReference>
<evidence type="ECO:0000256" key="1">
    <source>
        <dbReference type="SAM" id="MobiDB-lite"/>
    </source>
</evidence>
<proteinExistence type="predicted"/>
<dbReference type="PROSITE" id="PS51724">
    <property type="entry name" value="SPOR"/>
    <property type="match status" value="1"/>
</dbReference>
<sequence length="245" mass="25453">MLIRALVVLLIVLNLGVAAWWTLRAPPSPPAAIEQPLGVARLQLASEVQPAASRPASATPSTVAKPPATAPVVPEPAAAPPKEAAPAKVAAAMPAQCYSFGPFADAAAAKNAHEVLMAVATKVVPRETRAGTTRGYRVLLPAAASLAEAQATAQRIAAAGFNDYFIVREGSEANSIALGRYRNEDSANRRAQSLVAAGFPARAEPLGEGRASYWLDLVPGPSFDTARAQAAVQIAPRPLDCARLR</sequence>
<feature type="domain" description="SPOR" evidence="2">
    <location>
        <begin position="90"/>
        <end position="169"/>
    </location>
</feature>
<dbReference type="RefSeq" id="WP_200606999.1">
    <property type="nucleotide sequence ID" value="NZ_CP071517.1"/>
</dbReference>
<feature type="region of interest" description="Disordered" evidence="1">
    <location>
        <begin position="50"/>
        <end position="80"/>
    </location>
</feature>
<keyword evidence="4" id="KW-1185">Reference proteome</keyword>
<evidence type="ECO:0000259" key="2">
    <source>
        <dbReference type="PROSITE" id="PS51724"/>
    </source>
</evidence>
<evidence type="ECO:0000313" key="3">
    <source>
        <dbReference type="EMBL" id="QSX73715.1"/>
    </source>
</evidence>
<evidence type="ECO:0000313" key="4">
    <source>
        <dbReference type="Proteomes" id="UP000663400"/>
    </source>
</evidence>
<organism evidence="3 4">
    <name type="scientific">Lysobacter arenosi</name>
    <dbReference type="NCBI Taxonomy" id="2795387"/>
    <lineage>
        <taxon>Bacteria</taxon>
        <taxon>Pseudomonadati</taxon>
        <taxon>Pseudomonadota</taxon>
        <taxon>Gammaproteobacteria</taxon>
        <taxon>Lysobacterales</taxon>
        <taxon>Lysobacteraceae</taxon>
        <taxon>Lysobacter</taxon>
    </lineage>
</organism>
<feature type="compositionally biased region" description="Low complexity" evidence="1">
    <location>
        <begin position="50"/>
        <end position="72"/>
    </location>
</feature>
<protein>
    <submittedName>
        <fullName evidence="3">SPOR domain-containing protein</fullName>
    </submittedName>
</protein>
<dbReference type="EMBL" id="CP071517">
    <property type="protein sequence ID" value="QSX73715.1"/>
    <property type="molecule type" value="Genomic_DNA"/>
</dbReference>
<dbReference type="Proteomes" id="UP000663400">
    <property type="component" value="Chromosome"/>
</dbReference>
<name>A0ABX7R6G8_9GAMM</name>
<gene>
    <name evidence="3" type="ORF">HIV01_010740</name>
</gene>
<dbReference type="InterPro" id="IPR007730">
    <property type="entry name" value="SPOR-like_dom"/>
</dbReference>
<dbReference type="InterPro" id="IPR036680">
    <property type="entry name" value="SPOR-like_sf"/>
</dbReference>
<reference evidence="3 4" key="1">
    <citation type="submission" date="2021-02" db="EMBL/GenBank/DDBJ databases">
        <title>Lysobacter arenosi sp. nov., isolated from soil of gangwondo yeongwol, south Korea.</title>
        <authorList>
            <person name="Kim K.R."/>
            <person name="Kim K.H."/>
            <person name="Jeon C.O."/>
        </authorList>
    </citation>
    <scope>NUCLEOTIDE SEQUENCE [LARGE SCALE GENOMIC DNA]</scope>
    <source>
        <strain evidence="3 4">R7</strain>
    </source>
</reference>
<dbReference type="Pfam" id="PF05036">
    <property type="entry name" value="SPOR"/>
    <property type="match status" value="1"/>
</dbReference>
<accession>A0ABX7R6G8</accession>
<dbReference type="SUPFAM" id="SSF110997">
    <property type="entry name" value="Sporulation related repeat"/>
    <property type="match status" value="1"/>
</dbReference>